<dbReference type="OrthoDB" id="156345at2"/>
<keyword evidence="4" id="KW-1185">Reference proteome</keyword>
<dbReference type="Gene3D" id="3.30.200.20">
    <property type="entry name" value="Phosphorylase Kinase, domain 1"/>
    <property type="match status" value="1"/>
</dbReference>
<comment type="similarity">
    <text evidence="1">Belongs to the pseudomonas-type ThrB family.</text>
</comment>
<dbReference type="Gene3D" id="3.90.1200.10">
    <property type="match status" value="1"/>
</dbReference>
<dbReference type="EMBL" id="LSFN01000014">
    <property type="protein sequence ID" value="OAB74913.1"/>
    <property type="molecule type" value="Genomic_DNA"/>
</dbReference>
<dbReference type="PANTHER" id="PTHR21064">
    <property type="entry name" value="AMINOGLYCOSIDE PHOSPHOTRANSFERASE DOMAIN-CONTAINING PROTEIN-RELATED"/>
    <property type="match status" value="1"/>
</dbReference>
<dbReference type="Pfam" id="PF01636">
    <property type="entry name" value="APH"/>
    <property type="match status" value="1"/>
</dbReference>
<dbReference type="PANTHER" id="PTHR21064:SF6">
    <property type="entry name" value="AMINOGLYCOSIDE PHOSPHOTRANSFERASE DOMAIN-CONTAINING PROTEIN"/>
    <property type="match status" value="1"/>
</dbReference>
<evidence type="ECO:0000256" key="1">
    <source>
        <dbReference type="ARBA" id="ARBA00038240"/>
    </source>
</evidence>
<dbReference type="Proteomes" id="UP000077134">
    <property type="component" value="Unassembled WGS sequence"/>
</dbReference>
<dbReference type="SUPFAM" id="SSF56112">
    <property type="entry name" value="Protein kinase-like (PK-like)"/>
    <property type="match status" value="1"/>
</dbReference>
<organism evidence="3 4">
    <name type="scientific">Paenibacillus crassostreae</name>
    <dbReference type="NCBI Taxonomy" id="1763538"/>
    <lineage>
        <taxon>Bacteria</taxon>
        <taxon>Bacillati</taxon>
        <taxon>Bacillota</taxon>
        <taxon>Bacilli</taxon>
        <taxon>Bacillales</taxon>
        <taxon>Paenibacillaceae</taxon>
        <taxon>Paenibacillus</taxon>
    </lineage>
</organism>
<accession>A0A162KW47</accession>
<evidence type="ECO:0000313" key="4">
    <source>
        <dbReference type="Proteomes" id="UP000077134"/>
    </source>
</evidence>
<sequence>MIESVVRKYWLTWRGSIQKGIGGWNNTTYFVGNDDLRYVLRCYETHRDREKIEFEHAILESLQHQSLSFKVPIPVKALDGQTIVQMDDGSGKFACLFEYIEGLSPKESNTVIANSFGEVTGELSVTLARVNLDIAPAYRPYYELEKSYPICTREVVLDFCENPPEAFDDLTDILHKLRIAYIEICESLTGLEKLPQQLVHGDLNESNLLVHKEHVDQVCALLDFEFCTIDVRAMEPAVVISGLLGHQDEIATVRQFCTGFASKVQLLPEEVAAIPILMRLRKVDVFLHFLSRYLMDTDGPEVLREQVQLLVADLKQLELSWIWIEKELNILAKGT</sequence>
<proteinExistence type="inferred from homology"/>
<feature type="domain" description="Aminoglycoside phosphotransferase" evidence="2">
    <location>
        <begin position="22"/>
        <end position="259"/>
    </location>
</feature>
<dbReference type="STRING" id="1763538.LPB68_02715"/>
<gene>
    <name evidence="3" type="ORF">PNBC_11245</name>
</gene>
<evidence type="ECO:0000313" key="3">
    <source>
        <dbReference type="EMBL" id="OAB74913.1"/>
    </source>
</evidence>
<dbReference type="AlphaFoldDB" id="A0A162KW47"/>
<dbReference type="InterPro" id="IPR002575">
    <property type="entry name" value="Aminoglycoside_PTrfase"/>
</dbReference>
<dbReference type="InterPro" id="IPR011009">
    <property type="entry name" value="Kinase-like_dom_sf"/>
</dbReference>
<reference evidence="3 4" key="1">
    <citation type="submission" date="2016-02" db="EMBL/GenBank/DDBJ databases">
        <title>Paenibacillus sp. LPB0068, isolated from Crassostrea gigas.</title>
        <authorList>
            <person name="Shin S.-K."/>
            <person name="Yi H."/>
        </authorList>
    </citation>
    <scope>NUCLEOTIDE SEQUENCE [LARGE SCALE GENOMIC DNA]</scope>
    <source>
        <strain evidence="3 4">LPB0068</strain>
    </source>
</reference>
<keyword evidence="3" id="KW-0808">Transferase</keyword>
<evidence type="ECO:0000259" key="2">
    <source>
        <dbReference type="Pfam" id="PF01636"/>
    </source>
</evidence>
<dbReference type="GO" id="GO:0019202">
    <property type="term" value="F:amino acid kinase activity"/>
    <property type="evidence" value="ECO:0007669"/>
    <property type="project" value="TreeGrafter"/>
</dbReference>
<dbReference type="InterPro" id="IPR050249">
    <property type="entry name" value="Pseudomonas-type_ThrB"/>
</dbReference>
<comment type="caution">
    <text evidence="3">The sequence shown here is derived from an EMBL/GenBank/DDBJ whole genome shotgun (WGS) entry which is preliminary data.</text>
</comment>
<protein>
    <submittedName>
        <fullName evidence="3">Aminoglycoside phosphotransferase</fullName>
    </submittedName>
</protein>
<name>A0A162KW47_9BACL</name>
<dbReference type="KEGG" id="pcx:LPB68_02715"/>